<comment type="caution">
    <text evidence="2">The sequence shown here is derived from an EMBL/GenBank/DDBJ whole genome shotgun (WGS) entry which is preliminary data.</text>
</comment>
<name>A0A1G2R383_9BACT</name>
<protein>
    <recommendedName>
        <fullName evidence="1">Spore protein YkvP/CgeB glycosyl transferase-like domain-containing protein</fullName>
    </recommendedName>
</protein>
<sequence>MFSGASGLHGWILEFIKAYKPAFYISDMRYLPRFFYFMHHHHLNPLHFKLLFSVKELNSYADVLVCFNGHPYRQDSKPIKDFSGLKIYHLMDYTNFPTESNQSLQDTGVNFVFGYARHDLYCPFFQKKYPRYKGKVIPIPFGFAERFQMNVPFEQRKDKVIALGAVNSFSDPVHTVPDFQELNDFYLARSEKFMHKFRRMLVEQEQNFLDFMDSKLPHYPQTKDFGYDLVQKFNEYKMFVSCESLLYFPAGKTFEGPSAGAVMICSTHPCFSDYGFEDGINCVKHKEFDLEDFKEKAVYYLENEGKLEEIQKRGTEFMREQYSHPKVAERVFAMVEEKYEKKSVII</sequence>
<feature type="domain" description="Spore protein YkvP/CgeB glycosyl transferase-like" evidence="1">
    <location>
        <begin position="226"/>
        <end position="330"/>
    </location>
</feature>
<dbReference type="Pfam" id="PF13524">
    <property type="entry name" value="Glyco_trans_1_2"/>
    <property type="match status" value="1"/>
</dbReference>
<dbReference type="Proteomes" id="UP000178092">
    <property type="component" value="Unassembled WGS sequence"/>
</dbReference>
<proteinExistence type="predicted"/>
<dbReference type="AlphaFoldDB" id="A0A1G2R383"/>
<dbReference type="SUPFAM" id="SSF53756">
    <property type="entry name" value="UDP-Glycosyltransferase/glycogen phosphorylase"/>
    <property type="match status" value="1"/>
</dbReference>
<gene>
    <name evidence="2" type="ORF">A3C04_03620</name>
</gene>
<evidence type="ECO:0000313" key="2">
    <source>
        <dbReference type="EMBL" id="OHA66541.1"/>
    </source>
</evidence>
<evidence type="ECO:0000259" key="1">
    <source>
        <dbReference type="Pfam" id="PF13524"/>
    </source>
</evidence>
<dbReference type="InterPro" id="IPR055259">
    <property type="entry name" value="YkvP/CgeB_Glyco_trans-like"/>
</dbReference>
<evidence type="ECO:0000313" key="3">
    <source>
        <dbReference type="Proteomes" id="UP000178092"/>
    </source>
</evidence>
<dbReference type="EMBL" id="MHTV01000031">
    <property type="protein sequence ID" value="OHA66541.1"/>
    <property type="molecule type" value="Genomic_DNA"/>
</dbReference>
<organism evidence="2 3">
    <name type="scientific">Candidatus Wildermuthbacteria bacterium RIFCSPHIGHO2_02_FULL_45_25</name>
    <dbReference type="NCBI Taxonomy" id="1802450"/>
    <lineage>
        <taxon>Bacteria</taxon>
        <taxon>Candidatus Wildermuthiibacteriota</taxon>
    </lineage>
</organism>
<accession>A0A1G2R383</accession>
<reference evidence="2 3" key="1">
    <citation type="journal article" date="2016" name="Nat. Commun.">
        <title>Thousands of microbial genomes shed light on interconnected biogeochemical processes in an aquifer system.</title>
        <authorList>
            <person name="Anantharaman K."/>
            <person name="Brown C.T."/>
            <person name="Hug L.A."/>
            <person name="Sharon I."/>
            <person name="Castelle C.J."/>
            <person name="Probst A.J."/>
            <person name="Thomas B.C."/>
            <person name="Singh A."/>
            <person name="Wilkins M.J."/>
            <person name="Karaoz U."/>
            <person name="Brodie E.L."/>
            <person name="Williams K.H."/>
            <person name="Hubbard S.S."/>
            <person name="Banfield J.F."/>
        </authorList>
    </citation>
    <scope>NUCLEOTIDE SEQUENCE [LARGE SCALE GENOMIC DNA]</scope>
</reference>